<dbReference type="eggNOG" id="COG2137">
    <property type="taxonomic scope" value="Bacteria"/>
</dbReference>
<evidence type="ECO:0000256" key="4">
    <source>
        <dbReference type="ARBA" id="ARBA00022490"/>
    </source>
</evidence>
<dbReference type="PANTHER" id="PTHR33602">
    <property type="entry name" value="REGULATORY PROTEIN RECX FAMILY PROTEIN"/>
    <property type="match status" value="1"/>
</dbReference>
<keyword evidence="10" id="KW-1185">Reference proteome</keyword>
<evidence type="ECO:0000313" key="10">
    <source>
        <dbReference type="Proteomes" id="UP000011666"/>
    </source>
</evidence>
<reference evidence="9 10" key="1">
    <citation type="submission" date="2013-01" db="EMBL/GenBank/DDBJ databases">
        <title>Whole genome shotgun sequence of Gordonia soli NBRC 108243.</title>
        <authorList>
            <person name="Isaki-Nakamura S."/>
            <person name="Hosoyama A."/>
            <person name="Tsuchikane K."/>
            <person name="Ando Y."/>
            <person name="Baba S."/>
            <person name="Ohji S."/>
            <person name="Hamada M."/>
            <person name="Tamura T."/>
            <person name="Yamazoe A."/>
            <person name="Yamazaki S."/>
            <person name="Fujita N."/>
        </authorList>
    </citation>
    <scope>NUCLEOTIDE SEQUENCE [LARGE SCALE GENOMIC DNA]</scope>
    <source>
        <strain evidence="9 10">NBRC 108243</strain>
    </source>
</reference>
<sequence>MRSADTEDDAAPGRGGERQPPSAWDAALRLLGVRARSRQEMRDRLTKKGFEPAVVDDVMTRLDRSQLLDDDDFATEWVRSRHMHSGRGRVALRQELRQKGVDSAIIENALEEIDPAGERAIAARLVERKLSVSDAELAQQDRVHREKVFRRLAGMLLRRGYPQSLAIEVVEQVLAETSAES</sequence>
<feature type="region of interest" description="Disordered" evidence="6">
    <location>
        <begin position="1"/>
        <end position="23"/>
    </location>
</feature>
<comment type="caution">
    <text evidence="9">The sequence shown here is derived from an EMBL/GenBank/DDBJ whole genome shotgun (WGS) entry which is preliminary data.</text>
</comment>
<accession>M0QQ66</accession>
<proteinExistence type="inferred from homology"/>
<dbReference type="Proteomes" id="UP000011666">
    <property type="component" value="Unassembled WGS sequence"/>
</dbReference>
<evidence type="ECO:0000256" key="6">
    <source>
        <dbReference type="SAM" id="MobiDB-lite"/>
    </source>
</evidence>
<keyword evidence="4 5" id="KW-0963">Cytoplasm</keyword>
<dbReference type="InterPro" id="IPR053926">
    <property type="entry name" value="RecX_HTH_1st"/>
</dbReference>
<dbReference type="InterPro" id="IPR003783">
    <property type="entry name" value="Regulatory_RecX"/>
</dbReference>
<evidence type="ECO:0000313" key="9">
    <source>
        <dbReference type="EMBL" id="GAC70830.1"/>
    </source>
</evidence>
<dbReference type="OrthoDB" id="5244465at2"/>
<feature type="compositionally biased region" description="Acidic residues" evidence="6">
    <location>
        <begin position="1"/>
        <end position="10"/>
    </location>
</feature>
<evidence type="ECO:0000256" key="5">
    <source>
        <dbReference type="HAMAP-Rule" id="MF_01114"/>
    </source>
</evidence>
<comment type="function">
    <text evidence="5">Modulates RecA activity.</text>
</comment>
<evidence type="ECO:0000256" key="3">
    <source>
        <dbReference type="ARBA" id="ARBA00018111"/>
    </source>
</evidence>
<evidence type="ECO:0000256" key="1">
    <source>
        <dbReference type="ARBA" id="ARBA00004496"/>
    </source>
</evidence>
<evidence type="ECO:0000259" key="8">
    <source>
        <dbReference type="Pfam" id="PF21982"/>
    </source>
</evidence>
<dbReference type="EMBL" id="BANX01000042">
    <property type="protein sequence ID" value="GAC70830.1"/>
    <property type="molecule type" value="Genomic_DNA"/>
</dbReference>
<organism evidence="9 10">
    <name type="scientific">Gordonia soli NBRC 108243</name>
    <dbReference type="NCBI Taxonomy" id="1223545"/>
    <lineage>
        <taxon>Bacteria</taxon>
        <taxon>Bacillati</taxon>
        <taxon>Actinomycetota</taxon>
        <taxon>Actinomycetes</taxon>
        <taxon>Mycobacteriales</taxon>
        <taxon>Gordoniaceae</taxon>
        <taxon>Gordonia</taxon>
    </lineage>
</organism>
<dbReference type="InterPro" id="IPR036388">
    <property type="entry name" value="WH-like_DNA-bd_sf"/>
</dbReference>
<dbReference type="STRING" id="1223545.GS4_42_00080"/>
<evidence type="ECO:0000256" key="2">
    <source>
        <dbReference type="ARBA" id="ARBA00009695"/>
    </source>
</evidence>
<dbReference type="GO" id="GO:0006282">
    <property type="term" value="P:regulation of DNA repair"/>
    <property type="evidence" value="ECO:0007669"/>
    <property type="project" value="UniProtKB-UniRule"/>
</dbReference>
<dbReference type="RefSeq" id="WP_007625205.1">
    <property type="nucleotide sequence ID" value="NZ_BANX01000042.1"/>
</dbReference>
<dbReference type="AlphaFoldDB" id="M0QQ66"/>
<name>M0QQ66_9ACTN</name>
<gene>
    <name evidence="5 9" type="primary">recX</name>
    <name evidence="9" type="ORF">GS4_42_00080</name>
</gene>
<comment type="similarity">
    <text evidence="2 5">Belongs to the RecX family.</text>
</comment>
<dbReference type="HAMAP" id="MF_01114">
    <property type="entry name" value="RecX"/>
    <property type="match status" value="1"/>
</dbReference>
<evidence type="ECO:0000259" key="7">
    <source>
        <dbReference type="Pfam" id="PF02631"/>
    </source>
</evidence>
<dbReference type="Pfam" id="PF02631">
    <property type="entry name" value="RecX_HTH2"/>
    <property type="match status" value="1"/>
</dbReference>
<dbReference type="InterPro" id="IPR053924">
    <property type="entry name" value="RecX_HTH_2nd"/>
</dbReference>
<dbReference type="Gene3D" id="1.10.10.10">
    <property type="entry name" value="Winged helix-like DNA-binding domain superfamily/Winged helix DNA-binding domain"/>
    <property type="match status" value="2"/>
</dbReference>
<comment type="subcellular location">
    <subcellularLocation>
        <location evidence="1 5">Cytoplasm</location>
    </subcellularLocation>
</comment>
<feature type="domain" description="RecX first three-helical" evidence="8">
    <location>
        <begin position="23"/>
        <end position="62"/>
    </location>
</feature>
<dbReference type="GO" id="GO:0005737">
    <property type="term" value="C:cytoplasm"/>
    <property type="evidence" value="ECO:0007669"/>
    <property type="project" value="UniProtKB-SubCell"/>
</dbReference>
<dbReference type="Pfam" id="PF21982">
    <property type="entry name" value="RecX_HTH1"/>
    <property type="match status" value="1"/>
</dbReference>
<protein>
    <recommendedName>
        <fullName evidence="3 5">Regulatory protein RecX</fullName>
    </recommendedName>
</protein>
<dbReference type="PANTHER" id="PTHR33602:SF1">
    <property type="entry name" value="REGULATORY PROTEIN RECX FAMILY PROTEIN"/>
    <property type="match status" value="1"/>
</dbReference>
<feature type="domain" description="RecX second three-helical" evidence="7">
    <location>
        <begin position="69"/>
        <end position="110"/>
    </location>
</feature>